<comment type="caution">
    <text evidence="4">The sequence shown here is derived from an EMBL/GenBank/DDBJ whole genome shotgun (WGS) entry which is preliminary data.</text>
</comment>
<dbReference type="OrthoDB" id="2690199at2"/>
<feature type="transmembrane region" description="Helical" evidence="3">
    <location>
        <begin position="61"/>
        <end position="78"/>
    </location>
</feature>
<evidence type="ECO:0000313" key="4">
    <source>
        <dbReference type="EMBL" id="RLQ95823.1"/>
    </source>
</evidence>
<dbReference type="GO" id="GO:0030435">
    <property type="term" value="P:sporulation resulting in formation of a cellular spore"/>
    <property type="evidence" value="ECO:0007669"/>
    <property type="project" value="UniProtKB-KW"/>
</dbReference>
<proteinExistence type="inferred from homology"/>
<keyword evidence="1" id="KW-0749">Sporulation</keyword>
<dbReference type="NCBIfam" id="TIGR02854">
    <property type="entry name" value="spore_II_GA"/>
    <property type="match status" value="1"/>
</dbReference>
<dbReference type="AlphaFoldDB" id="A0A3L7JYK2"/>
<comment type="subcellular location">
    <subcellularLocation>
        <location evidence="1">Cell membrane</location>
    </subcellularLocation>
</comment>
<dbReference type="RefSeq" id="WP_121680348.1">
    <property type="nucleotide sequence ID" value="NZ_RCVZ01000005.1"/>
</dbReference>
<feature type="transmembrane region" description="Helical" evidence="3">
    <location>
        <begin position="130"/>
        <end position="147"/>
    </location>
</feature>
<keyword evidence="3" id="KW-1133">Transmembrane helix</keyword>
<keyword evidence="5" id="KW-1185">Reference proteome</keyword>
<dbReference type="PIRSF" id="PIRSF018571">
    <property type="entry name" value="SpoIIGA"/>
    <property type="match status" value="1"/>
</dbReference>
<evidence type="ECO:0000313" key="5">
    <source>
        <dbReference type="Proteomes" id="UP000276770"/>
    </source>
</evidence>
<keyword evidence="1" id="KW-1003">Cell membrane</keyword>
<dbReference type="GO" id="GO:0006508">
    <property type="term" value="P:proteolysis"/>
    <property type="evidence" value="ECO:0007669"/>
    <property type="project" value="UniProtKB-KW"/>
</dbReference>
<comment type="subunit">
    <text evidence="1">Self-associates. Interacts with SigE. Interacts with SpoIIR.</text>
</comment>
<dbReference type="GO" id="GO:0005886">
    <property type="term" value="C:plasma membrane"/>
    <property type="evidence" value="ECO:0007669"/>
    <property type="project" value="UniProtKB-SubCell"/>
</dbReference>
<protein>
    <recommendedName>
        <fullName evidence="1">Sporulation sigma-E factor-processing peptidase</fullName>
        <ecNumber evidence="1">3.4.23.-</ecNumber>
    </recommendedName>
    <alternativeName>
        <fullName evidence="1">Membrane-associated aspartic protease</fullName>
    </alternativeName>
    <alternativeName>
        <fullName evidence="1">Stage II sporulation protein GA</fullName>
    </alternativeName>
</protein>
<dbReference type="EC" id="3.4.23.-" evidence="1"/>
<keyword evidence="1" id="KW-0064">Aspartyl protease</keyword>
<keyword evidence="1 3" id="KW-0472">Membrane</keyword>
<keyword evidence="3" id="KW-0812">Transmembrane</keyword>
<accession>A0A3L7JYK2</accession>
<feature type="active site" evidence="2">
    <location>
        <position position="183"/>
    </location>
</feature>
<dbReference type="Pfam" id="PF03419">
    <property type="entry name" value="Peptidase_U4"/>
    <property type="match status" value="1"/>
</dbReference>
<keyword evidence="1" id="KW-0378">Hydrolase</keyword>
<dbReference type="Proteomes" id="UP000276770">
    <property type="component" value="Unassembled WGS sequence"/>
</dbReference>
<name>A0A3L7JYK2_9BACI</name>
<dbReference type="GO" id="GO:0004190">
    <property type="term" value="F:aspartic-type endopeptidase activity"/>
    <property type="evidence" value="ECO:0007669"/>
    <property type="project" value="UniProtKB-KW"/>
</dbReference>
<feature type="transmembrane region" description="Helical" evidence="3">
    <location>
        <begin position="6"/>
        <end position="27"/>
    </location>
</feature>
<dbReference type="InterPro" id="IPR005081">
    <property type="entry name" value="SpoIIGA"/>
</dbReference>
<comment type="function">
    <text evidence="1">Probable aspartic protease that is responsible for the proteolytic cleavage of the RNA polymerase sigma E factor (SigE/spoIIGB) to yield the active peptide in the mother cell during sporulation. Responds to a signal from the forespore that is triggered by the extracellular signal protein SpoIIR.</text>
</comment>
<feature type="transmembrane region" description="Helical" evidence="3">
    <location>
        <begin position="90"/>
        <end position="110"/>
    </location>
</feature>
<dbReference type="EMBL" id="RCVZ01000005">
    <property type="protein sequence ID" value="RLQ95823.1"/>
    <property type="molecule type" value="Genomic_DNA"/>
</dbReference>
<evidence type="ECO:0000256" key="1">
    <source>
        <dbReference type="PIRNR" id="PIRNR018571"/>
    </source>
</evidence>
<keyword evidence="1" id="KW-0645">Protease</keyword>
<reference evidence="4 5" key="1">
    <citation type="submission" date="2018-10" db="EMBL/GenBank/DDBJ databases">
        <title>Falsibacillus sp. genome draft.</title>
        <authorList>
            <person name="Shi S."/>
        </authorList>
    </citation>
    <scope>NUCLEOTIDE SEQUENCE [LARGE SCALE GENOMIC DNA]</scope>
    <source>
        <strain evidence="4 5">GY 10110</strain>
    </source>
</reference>
<evidence type="ECO:0000256" key="2">
    <source>
        <dbReference type="PIRSR" id="PIRSR018571-1"/>
    </source>
</evidence>
<feature type="transmembrane region" description="Helical" evidence="3">
    <location>
        <begin position="34"/>
        <end position="55"/>
    </location>
</feature>
<gene>
    <name evidence="4" type="primary">spoIIGA</name>
    <name evidence="4" type="ORF">D9X91_09385</name>
</gene>
<sequence length="308" mass="35117">MVIYLDVIWLLNLLVDSLILWMTSLILKRHVPWWRVLLGGFIGSLIILLPITPWGGIANDIWLKLSFSLMMVLAVFGFKRAKYYLSNLMTFYFSTFLIGGILMGTHYLLSFQLDYQSSIFLASVRGFGDPISWLFVIFGIPAAWYFSKKRIETFEMAKIQYDQIVLVSIELNGLKFTLKGLIDSGNKLTDPISQMPVMIVSIKSLQEHLPSPIVSIARDPDAFMDGTIQLPDEWRDRLRFVPAQVVGKQHQLLSAFKPDFIKISNQQETWTIKKALISFTVQPLSQDDEFDCIVHPKMLTGISVKTAS</sequence>
<evidence type="ECO:0000256" key="3">
    <source>
        <dbReference type="SAM" id="Phobius"/>
    </source>
</evidence>
<dbReference type="GO" id="GO:0030436">
    <property type="term" value="P:asexual sporulation"/>
    <property type="evidence" value="ECO:0007669"/>
    <property type="project" value="InterPro"/>
</dbReference>
<organism evidence="4 5">
    <name type="scientific">Falsibacillus albus</name>
    <dbReference type="NCBI Taxonomy" id="2478915"/>
    <lineage>
        <taxon>Bacteria</taxon>
        <taxon>Bacillati</taxon>
        <taxon>Bacillota</taxon>
        <taxon>Bacilli</taxon>
        <taxon>Bacillales</taxon>
        <taxon>Bacillaceae</taxon>
        <taxon>Falsibacillus</taxon>
    </lineage>
</organism>
<comment type="similarity">
    <text evidence="1">Belongs to the peptidase U4 family.</text>
</comment>